<dbReference type="PANTHER" id="PTHR43649">
    <property type="entry name" value="ARABINOSE-BINDING PROTEIN-RELATED"/>
    <property type="match status" value="1"/>
</dbReference>
<dbReference type="RefSeq" id="WP_089762235.1">
    <property type="nucleotide sequence ID" value="NZ_FNGO01000037.1"/>
</dbReference>
<name>A0A1G9TBI8_9FIRM</name>
<dbReference type="InterPro" id="IPR050490">
    <property type="entry name" value="Bact_solute-bd_prot1"/>
</dbReference>
<dbReference type="STRING" id="321763.SAMN04488692_1371"/>
<dbReference type="PANTHER" id="PTHR43649:SF12">
    <property type="entry name" value="DIACETYLCHITOBIOSE BINDING PROTEIN DASA"/>
    <property type="match status" value="1"/>
</dbReference>
<organism evidence="2 3">
    <name type="scientific">Halarsenatibacter silvermanii</name>
    <dbReference type="NCBI Taxonomy" id="321763"/>
    <lineage>
        <taxon>Bacteria</taxon>
        <taxon>Bacillati</taxon>
        <taxon>Bacillota</taxon>
        <taxon>Clostridia</taxon>
        <taxon>Halanaerobiales</taxon>
        <taxon>Halarsenatibacteraceae</taxon>
        <taxon>Halarsenatibacter</taxon>
    </lineage>
</organism>
<feature type="chain" id="PRO_5011730348" evidence="1">
    <location>
        <begin position="27"/>
        <end position="414"/>
    </location>
</feature>
<keyword evidence="3" id="KW-1185">Reference proteome</keyword>
<reference evidence="2 3" key="1">
    <citation type="submission" date="2016-10" db="EMBL/GenBank/DDBJ databases">
        <authorList>
            <person name="de Groot N.N."/>
        </authorList>
    </citation>
    <scope>NUCLEOTIDE SEQUENCE [LARGE SCALE GENOMIC DNA]</scope>
    <source>
        <strain evidence="2 3">SLAS-1</strain>
    </source>
</reference>
<evidence type="ECO:0000313" key="2">
    <source>
        <dbReference type="EMBL" id="SDM45071.1"/>
    </source>
</evidence>
<dbReference type="Pfam" id="PF01547">
    <property type="entry name" value="SBP_bac_1"/>
    <property type="match status" value="1"/>
</dbReference>
<dbReference type="SUPFAM" id="SSF53850">
    <property type="entry name" value="Periplasmic binding protein-like II"/>
    <property type="match status" value="1"/>
</dbReference>
<protein>
    <submittedName>
        <fullName evidence="2">Carbohydrate ABC transporter substrate-binding protein, CUT1 family</fullName>
    </submittedName>
</protein>
<gene>
    <name evidence="2" type="ORF">SAMN04488692_1371</name>
</gene>
<evidence type="ECO:0000313" key="3">
    <source>
        <dbReference type="Proteomes" id="UP000199476"/>
    </source>
</evidence>
<sequence length="414" mass="47162">MKKRGFFLVILAVTLTLVMTMNTGFAEAVELEVWGVRDEYRIDTEEWNEKHPDIEINYEVIPWEETLDQLIMGAATDRTPDIMVLDRPWVPVLAGLGHLHPVEEALDDFWSEEEIDDFFDESWEFGSYQGTQYAVPFAHAGTALYYRVDWFEEHGIEEPETWDDVIEAGQILSEEKDVHGLTTRGARDDGTVQRWLPVYRSFGGEFEDDIPILNSEAGINSLEMYQDLVFEHNIMSEDVVAFGSSEARGLFQAGDAAMSIIMTHIAHATEEAGLEYGENFEMTNVPVPEKNMEAKPVSTGFQWAVHANTDHPEEAFKYVNYLTRPEASLEFNIDYMESVRKSVYDFEEYQEAKPWNDLITEQLETTVPIPGVAEWMDVSESIQLALQEVMGNPEADPAAVAEEYQQQIDDALGR</sequence>
<dbReference type="OrthoDB" id="383712at2"/>
<accession>A0A1G9TBI8</accession>
<dbReference type="Gene3D" id="3.40.190.10">
    <property type="entry name" value="Periplasmic binding protein-like II"/>
    <property type="match status" value="2"/>
</dbReference>
<proteinExistence type="predicted"/>
<dbReference type="AlphaFoldDB" id="A0A1G9TBI8"/>
<dbReference type="InterPro" id="IPR006059">
    <property type="entry name" value="SBP"/>
</dbReference>
<dbReference type="EMBL" id="FNGO01000037">
    <property type="protein sequence ID" value="SDM45071.1"/>
    <property type="molecule type" value="Genomic_DNA"/>
</dbReference>
<evidence type="ECO:0000256" key="1">
    <source>
        <dbReference type="SAM" id="SignalP"/>
    </source>
</evidence>
<dbReference type="Proteomes" id="UP000199476">
    <property type="component" value="Unassembled WGS sequence"/>
</dbReference>
<keyword evidence="1" id="KW-0732">Signal</keyword>
<feature type="signal peptide" evidence="1">
    <location>
        <begin position="1"/>
        <end position="26"/>
    </location>
</feature>